<dbReference type="EMBL" id="CCBP010000062">
    <property type="protein sequence ID" value="CDO70016.1"/>
    <property type="molecule type" value="Genomic_DNA"/>
</dbReference>
<dbReference type="Pfam" id="PF11911">
    <property type="entry name" value="DUF3429"/>
    <property type="match status" value="1"/>
</dbReference>
<evidence type="ECO:0000256" key="2">
    <source>
        <dbReference type="SAM" id="Phobius"/>
    </source>
</evidence>
<evidence type="ECO:0000313" key="3">
    <source>
        <dbReference type="EMBL" id="CDO70016.1"/>
    </source>
</evidence>
<keyword evidence="2" id="KW-0812">Transmembrane</keyword>
<feature type="region of interest" description="Disordered" evidence="1">
    <location>
        <begin position="304"/>
        <end position="325"/>
    </location>
</feature>
<gene>
    <name evidence="3" type="ORF">BN946_scf184354.g18</name>
</gene>
<evidence type="ECO:0008006" key="5">
    <source>
        <dbReference type="Google" id="ProtNLM"/>
    </source>
</evidence>
<dbReference type="OMA" id="TYRFWLT"/>
<feature type="compositionally biased region" description="Basic and acidic residues" evidence="1">
    <location>
        <begin position="304"/>
        <end position="316"/>
    </location>
</feature>
<keyword evidence="2" id="KW-0472">Membrane</keyword>
<dbReference type="OrthoDB" id="194289at2759"/>
<dbReference type="AlphaFoldDB" id="A0A060S718"/>
<dbReference type="STRING" id="5643.A0A060S718"/>
<accession>A0A060S718</accession>
<evidence type="ECO:0000313" key="4">
    <source>
        <dbReference type="Proteomes" id="UP000029665"/>
    </source>
</evidence>
<reference evidence="3" key="1">
    <citation type="submission" date="2014-01" db="EMBL/GenBank/DDBJ databases">
        <title>The genome of the white-rot fungus Pycnoporus cinnabarinus: a basidiomycete model with a versatile arsenal for lignocellulosic biomass breakdown.</title>
        <authorList>
            <person name="Levasseur A."/>
            <person name="Lomascolo A."/>
            <person name="Ruiz-Duenas F.J."/>
            <person name="Uzan E."/>
            <person name="Piumi F."/>
            <person name="Kues U."/>
            <person name="Ram A.F.J."/>
            <person name="Murat C."/>
            <person name="Haon M."/>
            <person name="Benoit I."/>
            <person name="Arfi Y."/>
            <person name="Chevret D."/>
            <person name="Drula E."/>
            <person name="Kwon M.J."/>
            <person name="Gouret P."/>
            <person name="Lesage-Meessen L."/>
            <person name="Lombard V."/>
            <person name="Mariette J."/>
            <person name="Noirot C."/>
            <person name="Park J."/>
            <person name="Patyshakuliyeva A."/>
            <person name="Wieneger R.A.B."/>
            <person name="Wosten H.A.B."/>
            <person name="Martin F."/>
            <person name="Coutinho P.M."/>
            <person name="de Vries R."/>
            <person name="Martinez A.T."/>
            <person name="Klopp C."/>
            <person name="Pontarotti P."/>
            <person name="Henrissat B."/>
            <person name="Record E."/>
        </authorList>
    </citation>
    <scope>NUCLEOTIDE SEQUENCE [LARGE SCALE GENOMIC DNA]</scope>
    <source>
        <strain evidence="3">BRFM137</strain>
    </source>
</reference>
<organism evidence="3 4">
    <name type="scientific">Pycnoporus cinnabarinus</name>
    <name type="common">Cinnabar-red polypore</name>
    <name type="synonym">Trametes cinnabarina</name>
    <dbReference type="NCBI Taxonomy" id="5643"/>
    <lineage>
        <taxon>Eukaryota</taxon>
        <taxon>Fungi</taxon>
        <taxon>Dikarya</taxon>
        <taxon>Basidiomycota</taxon>
        <taxon>Agaricomycotina</taxon>
        <taxon>Agaricomycetes</taxon>
        <taxon>Polyporales</taxon>
        <taxon>Polyporaceae</taxon>
        <taxon>Trametes</taxon>
    </lineage>
</organism>
<comment type="caution">
    <text evidence="3">The sequence shown here is derived from an EMBL/GenBank/DDBJ whole genome shotgun (WGS) entry which is preliminary data.</text>
</comment>
<keyword evidence="2" id="KW-1133">Transmembrane helix</keyword>
<protein>
    <recommendedName>
        <fullName evidence="5">Mnn4-regulates the mannosylphosphorylation</fullName>
    </recommendedName>
</protein>
<keyword evidence="4" id="KW-1185">Reference proteome</keyword>
<feature type="transmembrane region" description="Helical" evidence="2">
    <location>
        <begin position="263"/>
        <end position="284"/>
    </location>
</feature>
<dbReference type="InterPro" id="IPR021836">
    <property type="entry name" value="DUF3429"/>
</dbReference>
<sequence>MFTSALPAFRRTPFVFGRGLSTSSFARSSLARSPFIPSSTLPRSTTSLLPNQLIIRGAASSVSGRPGSQTLGHAAQNIKEEVGQSAADLAKSIAAGNVFQDNVEPTQQTFLGITNAVAHSVPRPYVVFGLAGGLPYLASAGTTAWLARQAGLAAQGISTNIDPGVAITILDQALNVQVTYGAVLLSFLGALHWGFEFAGYGGNKYYPRLLLGAAPVVFGWSTLALDPTSALIAQWVGFTGLWWADLKATSAGWTPKWYSQYRFYLSILVGTCIIGSLAATSYWGPVGGHGVVSHDLNMIRAERKQHQPEREGKVPGDVEAVPAPADADAYVIIKKKDSGKPEGEEQH</sequence>
<evidence type="ECO:0000256" key="1">
    <source>
        <dbReference type="SAM" id="MobiDB-lite"/>
    </source>
</evidence>
<feature type="transmembrane region" description="Helical" evidence="2">
    <location>
        <begin position="178"/>
        <end position="198"/>
    </location>
</feature>
<dbReference type="PANTHER" id="PTHR15887:SF1">
    <property type="entry name" value="TRANSMEMBRANE PROTEIN 69"/>
    <property type="match status" value="1"/>
</dbReference>
<name>A0A060S718_PYCCI</name>
<dbReference type="Proteomes" id="UP000029665">
    <property type="component" value="Unassembled WGS sequence"/>
</dbReference>
<dbReference type="HOGENOM" id="CLU_045137_1_0_1"/>
<proteinExistence type="predicted"/>
<dbReference type="PANTHER" id="PTHR15887">
    <property type="entry name" value="TRANSMEMBRANE PROTEIN 69"/>
    <property type="match status" value="1"/>
</dbReference>